<gene>
    <name evidence="1" type="ORF">CR513_52181</name>
</gene>
<dbReference type="Proteomes" id="UP000257109">
    <property type="component" value="Unassembled WGS sequence"/>
</dbReference>
<dbReference type="AlphaFoldDB" id="A0A371ERW3"/>
<feature type="non-terminal residue" evidence="1">
    <location>
        <position position="1"/>
    </location>
</feature>
<accession>A0A371ERW3</accession>
<evidence type="ECO:0000313" key="1">
    <source>
        <dbReference type="EMBL" id="RDX68791.1"/>
    </source>
</evidence>
<organism evidence="1 2">
    <name type="scientific">Mucuna pruriens</name>
    <name type="common">Velvet bean</name>
    <name type="synonym">Dolichos pruriens</name>
    <dbReference type="NCBI Taxonomy" id="157652"/>
    <lineage>
        <taxon>Eukaryota</taxon>
        <taxon>Viridiplantae</taxon>
        <taxon>Streptophyta</taxon>
        <taxon>Embryophyta</taxon>
        <taxon>Tracheophyta</taxon>
        <taxon>Spermatophyta</taxon>
        <taxon>Magnoliopsida</taxon>
        <taxon>eudicotyledons</taxon>
        <taxon>Gunneridae</taxon>
        <taxon>Pentapetalae</taxon>
        <taxon>rosids</taxon>
        <taxon>fabids</taxon>
        <taxon>Fabales</taxon>
        <taxon>Fabaceae</taxon>
        <taxon>Papilionoideae</taxon>
        <taxon>50 kb inversion clade</taxon>
        <taxon>NPAAA clade</taxon>
        <taxon>indigoferoid/millettioid clade</taxon>
        <taxon>Phaseoleae</taxon>
        <taxon>Mucuna</taxon>
    </lineage>
</organism>
<sequence>MTLKKDCTDFIRRCDKCEWFADLRKTFWILSRRSPTSCNDIRQMNKEVLLKEANMTLRPPVHYSIRKRHSIYGSADNKFCSQLKIK</sequence>
<reference evidence="1" key="1">
    <citation type="submission" date="2018-05" db="EMBL/GenBank/DDBJ databases">
        <title>Draft genome of Mucuna pruriens seed.</title>
        <authorList>
            <person name="Nnadi N.E."/>
            <person name="Vos R."/>
            <person name="Hasami M.H."/>
            <person name="Devisetty U.K."/>
            <person name="Aguiy J.C."/>
        </authorList>
    </citation>
    <scope>NUCLEOTIDE SEQUENCE [LARGE SCALE GENOMIC DNA]</scope>
    <source>
        <strain evidence="1">JCA_2017</strain>
    </source>
</reference>
<dbReference type="EMBL" id="QJKJ01012391">
    <property type="protein sequence ID" value="RDX68791.1"/>
    <property type="molecule type" value="Genomic_DNA"/>
</dbReference>
<name>A0A371ERW3_MUCPR</name>
<keyword evidence="2" id="KW-1185">Reference proteome</keyword>
<protein>
    <submittedName>
        <fullName evidence="1">Uncharacterized protein</fullName>
    </submittedName>
</protein>
<comment type="caution">
    <text evidence="1">The sequence shown here is derived from an EMBL/GenBank/DDBJ whole genome shotgun (WGS) entry which is preliminary data.</text>
</comment>
<proteinExistence type="predicted"/>
<evidence type="ECO:0000313" key="2">
    <source>
        <dbReference type="Proteomes" id="UP000257109"/>
    </source>
</evidence>